<feature type="compositionally biased region" description="Basic and acidic residues" evidence="6">
    <location>
        <begin position="370"/>
        <end position="388"/>
    </location>
</feature>
<dbReference type="Pfam" id="PF01490">
    <property type="entry name" value="Aa_trans"/>
    <property type="match status" value="1"/>
</dbReference>
<keyword evidence="4 7" id="KW-0472">Membrane</keyword>
<sequence length="582" mass="63099">MLPLSLVPDLRRLGPVSIVSVLSCVTITLTMVTLVLHIALGGQPASVPVTLLEGVEQAASLSSHVLPADGVMQGLVKGLPILSLALGLSLVLSLGAIFGIGGTAVFGGATQDNILMNFEATSALSVVLKVVVSVMVTCAYPLVCHCARDSLVGLTTVSNARLPLLRTLVALCMYCLALGTAIVTPSISVVLVISSGSFGTVLFFFVPAYIALRFESPDLHMDEAVEDRIERGKERLVEIEEKMQALGEAIGCTQAEQAEGLTELLEVMAVEACGEPQELEAIGRERGLSLLERRSIFAAEAEVALIEDRQKARGQSILAATASIVTGQRDYKNVRTASVVARETVEALKSRGRAFSLSLARSFSNLSPAHTDDPEVLARRQAAQERRRERVAKRARAQSRVRSMSLGEVDKAKGKAKAKAMGERERERERDRTEPVTAVPLTEEEEADRQAAKAQRRKERAAGIRRLRSSSLAVPSYSSLAVPSYRQKQKARVFEYTQKQEARVLEMGDAVEVDVETERVAAVERERERRISEREEMELAWCLGENVPVPAALGSLATLADREGEQGEQQGTLMGMSEMVWV</sequence>
<evidence type="ECO:0000256" key="5">
    <source>
        <dbReference type="SAM" id="Coils"/>
    </source>
</evidence>
<feature type="transmembrane region" description="Helical" evidence="7">
    <location>
        <begin position="189"/>
        <end position="212"/>
    </location>
</feature>
<feature type="transmembrane region" description="Helical" evidence="7">
    <location>
        <begin position="126"/>
        <end position="143"/>
    </location>
</feature>
<protein>
    <recommendedName>
        <fullName evidence="8">Amino acid transporter transmembrane domain-containing protein</fullName>
    </recommendedName>
</protein>
<feature type="domain" description="Amino acid transporter transmembrane" evidence="8">
    <location>
        <begin position="85"/>
        <end position="218"/>
    </location>
</feature>
<evidence type="ECO:0000256" key="6">
    <source>
        <dbReference type="SAM" id="MobiDB-lite"/>
    </source>
</evidence>
<keyword evidence="2 7" id="KW-0812">Transmembrane</keyword>
<evidence type="ECO:0000256" key="3">
    <source>
        <dbReference type="ARBA" id="ARBA00022989"/>
    </source>
</evidence>
<dbReference type="PANTHER" id="PTHR22950">
    <property type="entry name" value="AMINO ACID TRANSPORTER"/>
    <property type="match status" value="1"/>
</dbReference>
<feature type="region of interest" description="Disordered" evidence="6">
    <location>
        <begin position="365"/>
        <end position="464"/>
    </location>
</feature>
<dbReference type="GO" id="GO:0016020">
    <property type="term" value="C:membrane"/>
    <property type="evidence" value="ECO:0007669"/>
    <property type="project" value="UniProtKB-SubCell"/>
</dbReference>
<keyword evidence="3 7" id="KW-1133">Transmembrane helix</keyword>
<dbReference type="InterPro" id="IPR013057">
    <property type="entry name" value="AA_transpt_TM"/>
</dbReference>
<accession>A0A9K3CXQ5</accession>
<feature type="compositionally biased region" description="Basic residues" evidence="6">
    <location>
        <begin position="389"/>
        <end position="399"/>
    </location>
</feature>
<feature type="coiled-coil region" evidence="5">
    <location>
        <begin position="222"/>
        <end position="249"/>
    </location>
</feature>
<feature type="compositionally biased region" description="Basic and acidic residues" evidence="6">
    <location>
        <begin position="420"/>
        <end position="434"/>
    </location>
</feature>
<comment type="caution">
    <text evidence="9">The sequence shown here is derived from an EMBL/GenBank/DDBJ whole genome shotgun (WGS) entry which is preliminary data.</text>
</comment>
<evidence type="ECO:0000313" key="9">
    <source>
        <dbReference type="EMBL" id="GIQ84320.1"/>
    </source>
</evidence>
<name>A0A9K3CXQ5_9EUKA</name>
<evidence type="ECO:0000313" key="10">
    <source>
        <dbReference type="Proteomes" id="UP000265618"/>
    </source>
</evidence>
<evidence type="ECO:0000256" key="2">
    <source>
        <dbReference type="ARBA" id="ARBA00022692"/>
    </source>
</evidence>
<feature type="compositionally biased region" description="Basic residues" evidence="6">
    <location>
        <begin position="454"/>
        <end position="464"/>
    </location>
</feature>
<keyword evidence="10" id="KW-1185">Reference proteome</keyword>
<reference evidence="9 10" key="1">
    <citation type="journal article" date="2018" name="PLoS ONE">
        <title>The draft genome of Kipferlia bialata reveals reductive genome evolution in fornicate parasites.</title>
        <authorList>
            <person name="Tanifuji G."/>
            <person name="Takabayashi S."/>
            <person name="Kume K."/>
            <person name="Takagi M."/>
            <person name="Nakayama T."/>
            <person name="Kamikawa R."/>
            <person name="Inagaki Y."/>
            <person name="Hashimoto T."/>
        </authorList>
    </citation>
    <scope>NUCLEOTIDE SEQUENCE [LARGE SCALE GENOMIC DNA]</scope>
    <source>
        <strain evidence="9">NY0173</strain>
    </source>
</reference>
<feature type="transmembrane region" description="Helical" evidence="7">
    <location>
        <begin position="12"/>
        <end position="36"/>
    </location>
</feature>
<evidence type="ECO:0000259" key="8">
    <source>
        <dbReference type="Pfam" id="PF01490"/>
    </source>
</evidence>
<evidence type="ECO:0000256" key="1">
    <source>
        <dbReference type="ARBA" id="ARBA00004141"/>
    </source>
</evidence>
<dbReference type="Proteomes" id="UP000265618">
    <property type="component" value="Unassembled WGS sequence"/>
</dbReference>
<feature type="transmembrane region" description="Helical" evidence="7">
    <location>
        <begin position="81"/>
        <end position="106"/>
    </location>
</feature>
<gene>
    <name evidence="9" type="ORF">KIPB_005789</name>
</gene>
<organism evidence="9 10">
    <name type="scientific">Kipferlia bialata</name>
    <dbReference type="NCBI Taxonomy" id="797122"/>
    <lineage>
        <taxon>Eukaryota</taxon>
        <taxon>Metamonada</taxon>
        <taxon>Carpediemonas-like organisms</taxon>
        <taxon>Kipferlia</taxon>
    </lineage>
</organism>
<dbReference type="GO" id="GO:0015179">
    <property type="term" value="F:L-amino acid transmembrane transporter activity"/>
    <property type="evidence" value="ECO:0007669"/>
    <property type="project" value="TreeGrafter"/>
</dbReference>
<proteinExistence type="predicted"/>
<comment type="subcellular location">
    <subcellularLocation>
        <location evidence="1">Membrane</location>
        <topology evidence="1">Multi-pass membrane protein</topology>
    </subcellularLocation>
</comment>
<keyword evidence="5" id="KW-0175">Coiled coil</keyword>
<dbReference type="EMBL" id="BDIP01001396">
    <property type="protein sequence ID" value="GIQ84320.1"/>
    <property type="molecule type" value="Genomic_DNA"/>
</dbReference>
<evidence type="ECO:0000256" key="4">
    <source>
        <dbReference type="ARBA" id="ARBA00023136"/>
    </source>
</evidence>
<evidence type="ECO:0000256" key="7">
    <source>
        <dbReference type="SAM" id="Phobius"/>
    </source>
</evidence>
<dbReference type="AlphaFoldDB" id="A0A9K3CXQ5"/>
<feature type="transmembrane region" description="Helical" evidence="7">
    <location>
        <begin position="164"/>
        <end position="183"/>
    </location>
</feature>